<protein>
    <recommendedName>
        <fullName evidence="4">DUF4352 domain-containing protein</fullName>
    </recommendedName>
</protein>
<reference evidence="2 3" key="1">
    <citation type="submission" date="2019-08" db="EMBL/GenBank/DDBJ databases">
        <title>Agrococcus lahaulensis sp. nov., isolated from a cold desert of the Indian Himalayas.</title>
        <authorList>
            <person name="Qu J.H."/>
        </authorList>
    </citation>
    <scope>NUCLEOTIDE SEQUENCE [LARGE SCALE GENOMIC DNA]</scope>
    <source>
        <strain evidence="2 3">NS18</strain>
    </source>
</reference>
<comment type="caution">
    <text evidence="2">The sequence shown here is derived from an EMBL/GenBank/DDBJ whole genome shotgun (WGS) entry which is preliminary data.</text>
</comment>
<feature type="compositionally biased region" description="Low complexity" evidence="1">
    <location>
        <begin position="44"/>
        <end position="94"/>
    </location>
</feature>
<sequence>MTSEQRSASTPRARAALVLGGVTVVGLVLWGVLSASGAGDAEQPGTASGSPSSTPGTSTSLPSTAPTSTPTPSGSAAPSALPSAPATSAGATAPPGSPPGSLPTETLAPVPLDAVVEPTADVELELASLESVDGEANIAGEIAGPAIRVTVEATNTGDDPFPTPVVVVNLYIGEDRLPANEIREPGGRAFPASIPAGGSSSGVYLFTVPHDQRGLIGIEVVLQAGEPVVLFEGAAR</sequence>
<proteinExistence type="predicted"/>
<accession>A0A5M8QAM7</accession>
<evidence type="ECO:0000313" key="2">
    <source>
        <dbReference type="EMBL" id="KAA6433037.1"/>
    </source>
</evidence>
<dbReference type="AlphaFoldDB" id="A0A5M8QAM7"/>
<gene>
    <name evidence="2" type="ORF">FQ330_08760</name>
</gene>
<evidence type="ECO:0008006" key="4">
    <source>
        <dbReference type="Google" id="ProtNLM"/>
    </source>
</evidence>
<keyword evidence="3" id="KW-1185">Reference proteome</keyword>
<name>A0A5M8QAM7_9MICO</name>
<organism evidence="2 3">
    <name type="scientific">Agrococcus sediminis</name>
    <dbReference type="NCBI Taxonomy" id="2599924"/>
    <lineage>
        <taxon>Bacteria</taxon>
        <taxon>Bacillati</taxon>
        <taxon>Actinomycetota</taxon>
        <taxon>Actinomycetes</taxon>
        <taxon>Micrococcales</taxon>
        <taxon>Microbacteriaceae</taxon>
        <taxon>Agrococcus</taxon>
    </lineage>
</organism>
<evidence type="ECO:0000256" key="1">
    <source>
        <dbReference type="SAM" id="MobiDB-lite"/>
    </source>
</evidence>
<evidence type="ECO:0000313" key="3">
    <source>
        <dbReference type="Proteomes" id="UP000323221"/>
    </source>
</evidence>
<dbReference type="Proteomes" id="UP000323221">
    <property type="component" value="Unassembled WGS sequence"/>
</dbReference>
<feature type="region of interest" description="Disordered" evidence="1">
    <location>
        <begin position="37"/>
        <end position="107"/>
    </location>
</feature>
<dbReference type="EMBL" id="VOIR01000014">
    <property type="protein sequence ID" value="KAA6433037.1"/>
    <property type="molecule type" value="Genomic_DNA"/>
</dbReference>
<dbReference type="RefSeq" id="WP_128188483.1">
    <property type="nucleotide sequence ID" value="NZ_JBFBFL010000006.1"/>
</dbReference>
<dbReference type="OrthoDB" id="3831250at2"/>